<dbReference type="Proteomes" id="UP000000467">
    <property type="component" value="Chromosome"/>
</dbReference>
<organism evidence="1 2">
    <name type="scientific">Thermacetogenium phaeum (strain ATCC BAA-254 / DSM 26808 / PB)</name>
    <dbReference type="NCBI Taxonomy" id="1089553"/>
    <lineage>
        <taxon>Bacteria</taxon>
        <taxon>Bacillati</taxon>
        <taxon>Bacillota</taxon>
        <taxon>Clostridia</taxon>
        <taxon>Thermoanaerobacterales</taxon>
        <taxon>Thermoanaerobacteraceae</taxon>
        <taxon>Thermacetogenium</taxon>
    </lineage>
</organism>
<accession>K4LTU2</accession>
<gene>
    <name evidence="1" type="ordered locus">Tph_c12380</name>
</gene>
<dbReference type="KEGG" id="tpz:Tph_c12380"/>
<keyword evidence="2" id="KW-1185">Reference proteome</keyword>
<dbReference type="STRING" id="1089553.Tph_c12380"/>
<dbReference type="EMBL" id="CP003732">
    <property type="protein sequence ID" value="AFV11459.1"/>
    <property type="molecule type" value="Genomic_DNA"/>
</dbReference>
<proteinExistence type="predicted"/>
<dbReference type="HOGENOM" id="CLU_2829885_0_0_9"/>
<sequence>MKIGGLISRVIPEAFLGLIGRLQLRKRLQMEYLLVSRVVENLPRCWEEKENMLLERVAKDVGEGWW</sequence>
<evidence type="ECO:0000313" key="2">
    <source>
        <dbReference type="Proteomes" id="UP000000467"/>
    </source>
</evidence>
<protein>
    <submittedName>
        <fullName evidence="1">Uncharacterized protein</fullName>
    </submittedName>
</protein>
<evidence type="ECO:0000313" key="1">
    <source>
        <dbReference type="EMBL" id="AFV11459.1"/>
    </source>
</evidence>
<dbReference type="RefSeq" id="WP_015050340.1">
    <property type="nucleotide sequence ID" value="NC_018870.1"/>
</dbReference>
<reference evidence="1 2" key="1">
    <citation type="journal article" date="2012" name="BMC Genomics">
        <title>Genome-guided analysis of physiological and morphological traits of the fermentative acetate oxidizer Thermacetogenium phaeum.</title>
        <authorList>
            <person name="Oehler D."/>
            <person name="Poehlein A."/>
            <person name="Leimbach A."/>
            <person name="Muller N."/>
            <person name="Daniel R."/>
            <person name="Gottschalk G."/>
            <person name="Schink B."/>
        </authorList>
    </citation>
    <scope>NUCLEOTIDE SEQUENCE [LARGE SCALE GENOMIC DNA]</scope>
    <source>
        <strain evidence="2">ATCC BAA-254 / DSM 26808 / PB</strain>
    </source>
</reference>
<name>K4LTU2_THEPS</name>
<dbReference type="AlphaFoldDB" id="K4LTU2"/>